<accession>A0A7G1KKY9</accession>
<evidence type="ECO:0000313" key="3">
    <source>
        <dbReference type="Proteomes" id="UP000516173"/>
    </source>
</evidence>
<dbReference type="Proteomes" id="UP000516173">
    <property type="component" value="Chromosome"/>
</dbReference>
<feature type="domain" description="SnoaL-like" evidence="1">
    <location>
        <begin position="27"/>
        <end position="135"/>
    </location>
</feature>
<organism evidence="2 3">
    <name type="scientific">Nocardia wallacei</name>
    <dbReference type="NCBI Taxonomy" id="480035"/>
    <lineage>
        <taxon>Bacteria</taxon>
        <taxon>Bacillati</taxon>
        <taxon>Actinomycetota</taxon>
        <taxon>Actinomycetes</taxon>
        <taxon>Mycobacteriales</taxon>
        <taxon>Nocardiaceae</taxon>
        <taxon>Nocardia</taxon>
    </lineage>
</organism>
<dbReference type="Pfam" id="PF12680">
    <property type="entry name" value="SnoaL_2"/>
    <property type="match status" value="1"/>
</dbReference>
<dbReference type="InterPro" id="IPR032710">
    <property type="entry name" value="NTF2-like_dom_sf"/>
</dbReference>
<keyword evidence="2" id="KW-0413">Isomerase</keyword>
<protein>
    <submittedName>
        <fullName evidence="2">Ketosteroid isomerase</fullName>
    </submittedName>
</protein>
<dbReference type="KEGG" id="nwl:NWFMUON74_36340"/>
<sequence>MRDSRWSHTSGGRSVGGMDTESNKELIRAVFERMSRGDTRALSEAMADDCRWVFPGNWSWSGTWESKPVVVGDLLRPLAAQFTDDGYRSAANLLLAEGDRVVAQVEGHATTTRGETYRQTYCFIFRIAGGRITEVIEHCDTALVERVLEPLRPPR</sequence>
<name>A0A7G1KKY9_9NOCA</name>
<dbReference type="GO" id="GO:0016853">
    <property type="term" value="F:isomerase activity"/>
    <property type="evidence" value="ECO:0007669"/>
    <property type="project" value="UniProtKB-KW"/>
</dbReference>
<evidence type="ECO:0000313" key="2">
    <source>
        <dbReference type="EMBL" id="BCK55862.1"/>
    </source>
</evidence>
<dbReference type="AlphaFoldDB" id="A0A7G1KKY9"/>
<dbReference type="SUPFAM" id="SSF54427">
    <property type="entry name" value="NTF2-like"/>
    <property type="match status" value="1"/>
</dbReference>
<dbReference type="InterPro" id="IPR037401">
    <property type="entry name" value="SnoaL-like"/>
</dbReference>
<dbReference type="Gene3D" id="3.10.450.50">
    <property type="match status" value="1"/>
</dbReference>
<dbReference type="PANTHER" id="PTHR41252:SF1">
    <property type="entry name" value="BLR2505 PROTEIN"/>
    <property type="match status" value="1"/>
</dbReference>
<dbReference type="EMBL" id="AP023396">
    <property type="protein sequence ID" value="BCK55862.1"/>
    <property type="molecule type" value="Genomic_DNA"/>
</dbReference>
<keyword evidence="3" id="KW-1185">Reference proteome</keyword>
<dbReference type="PANTHER" id="PTHR41252">
    <property type="entry name" value="BLR2505 PROTEIN"/>
    <property type="match status" value="1"/>
</dbReference>
<proteinExistence type="predicted"/>
<evidence type="ECO:0000259" key="1">
    <source>
        <dbReference type="Pfam" id="PF12680"/>
    </source>
</evidence>
<gene>
    <name evidence="2" type="ORF">NWFMUON74_36340</name>
</gene>
<reference evidence="2 3" key="1">
    <citation type="submission" date="2020-08" db="EMBL/GenBank/DDBJ databases">
        <title>Genome Sequencing of Nocardia wallacei strain FMUON74 and assembly.</title>
        <authorList>
            <person name="Toyokawa M."/>
            <person name="Uesaka K."/>
        </authorList>
    </citation>
    <scope>NUCLEOTIDE SEQUENCE [LARGE SCALE GENOMIC DNA]</scope>
    <source>
        <strain evidence="2 3">FMUON74</strain>
    </source>
</reference>